<sequence length="70" mass="7751">MIHEDHDSLRLSDVHTELCVLRAAAAALDLQHLSGSPMNDLPSVQALIQAAWAVFREFGRDDAQSEPRLN</sequence>
<keyword evidence="2" id="KW-1185">Reference proteome</keyword>
<dbReference type="OrthoDB" id="8002763at2"/>
<reference evidence="1 2" key="1">
    <citation type="submission" date="2009-01" db="EMBL/GenBank/DDBJ databases">
        <title>Complete sequence of chromosome of Methylobacterium nodulans ORS 2060.</title>
        <authorList>
            <consortium name="US DOE Joint Genome Institute"/>
            <person name="Lucas S."/>
            <person name="Copeland A."/>
            <person name="Lapidus A."/>
            <person name="Glavina del Rio T."/>
            <person name="Dalin E."/>
            <person name="Tice H."/>
            <person name="Bruce D."/>
            <person name="Goodwin L."/>
            <person name="Pitluck S."/>
            <person name="Sims D."/>
            <person name="Brettin T."/>
            <person name="Detter J.C."/>
            <person name="Han C."/>
            <person name="Larimer F."/>
            <person name="Land M."/>
            <person name="Hauser L."/>
            <person name="Kyrpides N."/>
            <person name="Ivanova N."/>
            <person name="Marx C.J."/>
            <person name="Richardson P."/>
        </authorList>
    </citation>
    <scope>NUCLEOTIDE SEQUENCE [LARGE SCALE GENOMIC DNA]</scope>
    <source>
        <strain evidence="2">LMG 21967 / CNCM I-2342 / ORS 2060</strain>
    </source>
</reference>
<gene>
    <name evidence="1" type="ordered locus">Mnod_1764</name>
</gene>
<accession>B8IR52</accession>
<dbReference type="RefSeq" id="WP_015928446.1">
    <property type="nucleotide sequence ID" value="NC_011894.1"/>
</dbReference>
<protein>
    <submittedName>
        <fullName evidence="1">Uncharacterized protein</fullName>
    </submittedName>
</protein>
<dbReference type="eggNOG" id="ENOG503123X">
    <property type="taxonomic scope" value="Bacteria"/>
</dbReference>
<dbReference type="STRING" id="460265.Mnod_1764"/>
<name>B8IR52_METNO</name>
<dbReference type="AlphaFoldDB" id="B8IR52"/>
<dbReference type="EMBL" id="CP001349">
    <property type="protein sequence ID" value="ACL56754.1"/>
    <property type="molecule type" value="Genomic_DNA"/>
</dbReference>
<dbReference type="KEGG" id="mno:Mnod_1764"/>
<evidence type="ECO:0000313" key="1">
    <source>
        <dbReference type="EMBL" id="ACL56754.1"/>
    </source>
</evidence>
<dbReference type="HOGENOM" id="CLU_197498_0_0_5"/>
<dbReference type="Proteomes" id="UP000008207">
    <property type="component" value="Chromosome"/>
</dbReference>
<evidence type="ECO:0000313" key="2">
    <source>
        <dbReference type="Proteomes" id="UP000008207"/>
    </source>
</evidence>
<organism evidence="1 2">
    <name type="scientific">Methylobacterium nodulans (strain LMG 21967 / CNCM I-2342 / ORS 2060)</name>
    <dbReference type="NCBI Taxonomy" id="460265"/>
    <lineage>
        <taxon>Bacteria</taxon>
        <taxon>Pseudomonadati</taxon>
        <taxon>Pseudomonadota</taxon>
        <taxon>Alphaproteobacteria</taxon>
        <taxon>Hyphomicrobiales</taxon>
        <taxon>Methylobacteriaceae</taxon>
        <taxon>Methylobacterium</taxon>
    </lineage>
</organism>
<proteinExistence type="predicted"/>